<organism evidence="1 2">
    <name type="scientific">Marivivens donghaensis</name>
    <dbReference type="NCBI Taxonomy" id="1699413"/>
    <lineage>
        <taxon>Bacteria</taxon>
        <taxon>Pseudomonadati</taxon>
        <taxon>Pseudomonadota</taxon>
        <taxon>Alphaproteobacteria</taxon>
        <taxon>Rhodobacterales</taxon>
        <taxon>Paracoccaceae</taxon>
        <taxon>Marivivens group</taxon>
        <taxon>Marivivens</taxon>
    </lineage>
</organism>
<keyword evidence="2" id="KW-1185">Reference proteome</keyword>
<evidence type="ECO:0000313" key="1">
    <source>
        <dbReference type="EMBL" id="NIY73389.1"/>
    </source>
</evidence>
<proteinExistence type="predicted"/>
<reference evidence="1 2" key="1">
    <citation type="submission" date="2020-03" db="EMBL/GenBank/DDBJ databases">
        <title>Bacterial isolates of synthetic phycosphere.</title>
        <authorList>
            <person name="Fu H."/>
            <person name="Moran M.A."/>
        </authorList>
    </citation>
    <scope>NUCLEOTIDE SEQUENCE [LARGE SCALE GENOMIC DNA]</scope>
    <source>
        <strain evidence="1 2">HF1</strain>
    </source>
</reference>
<dbReference type="Proteomes" id="UP000709466">
    <property type="component" value="Unassembled WGS sequence"/>
</dbReference>
<name>A0ABX0W2A7_9RHOB</name>
<accession>A0ABX0W2A7</accession>
<evidence type="ECO:0000313" key="2">
    <source>
        <dbReference type="Proteomes" id="UP000709466"/>
    </source>
</evidence>
<gene>
    <name evidence="1" type="ORF">HCZ30_13225</name>
</gene>
<protein>
    <recommendedName>
        <fullName evidence="3">Histidine kinase</fullName>
    </recommendedName>
</protein>
<sequence>MLWKLIKLLLVLLILAGIGLVIYAYVGPLIFPSDFDAPTQTVTQPIELDVE</sequence>
<dbReference type="EMBL" id="JAATOP010000009">
    <property type="protein sequence ID" value="NIY73389.1"/>
    <property type="molecule type" value="Genomic_DNA"/>
</dbReference>
<evidence type="ECO:0008006" key="3">
    <source>
        <dbReference type="Google" id="ProtNLM"/>
    </source>
</evidence>
<dbReference type="RefSeq" id="WP_167638705.1">
    <property type="nucleotide sequence ID" value="NZ_JAATOP010000009.1"/>
</dbReference>
<comment type="caution">
    <text evidence="1">The sequence shown here is derived from an EMBL/GenBank/DDBJ whole genome shotgun (WGS) entry which is preliminary data.</text>
</comment>